<gene>
    <name evidence="1" type="ORF">NCTC13316_02087</name>
</gene>
<sequence>MSQTLSCQLQRNDPLNYKNPLNLENLSTYQITSVNNKKVSINDR</sequence>
<proteinExistence type="predicted"/>
<name>A0A378JLA9_9GAMM</name>
<keyword evidence="2" id="KW-1185">Reference proteome</keyword>
<dbReference type="AlphaFoldDB" id="A0A378JLA9"/>
<dbReference type="Proteomes" id="UP000254794">
    <property type="component" value="Unassembled WGS sequence"/>
</dbReference>
<evidence type="ECO:0000313" key="1">
    <source>
        <dbReference type="EMBL" id="STX51984.1"/>
    </source>
</evidence>
<evidence type="ECO:0000313" key="2">
    <source>
        <dbReference type="Proteomes" id="UP000254794"/>
    </source>
</evidence>
<organism evidence="1 2">
    <name type="scientific">Legionella busanensis</name>
    <dbReference type="NCBI Taxonomy" id="190655"/>
    <lineage>
        <taxon>Bacteria</taxon>
        <taxon>Pseudomonadati</taxon>
        <taxon>Pseudomonadota</taxon>
        <taxon>Gammaproteobacteria</taxon>
        <taxon>Legionellales</taxon>
        <taxon>Legionellaceae</taxon>
        <taxon>Legionella</taxon>
    </lineage>
</organism>
<dbReference type="EMBL" id="UGOD01000001">
    <property type="protein sequence ID" value="STX51984.1"/>
    <property type="molecule type" value="Genomic_DNA"/>
</dbReference>
<accession>A0A378JLA9</accession>
<reference evidence="1 2" key="1">
    <citation type="submission" date="2018-06" db="EMBL/GenBank/DDBJ databases">
        <authorList>
            <consortium name="Pathogen Informatics"/>
            <person name="Doyle S."/>
        </authorList>
    </citation>
    <scope>NUCLEOTIDE SEQUENCE [LARGE SCALE GENOMIC DNA]</scope>
    <source>
        <strain evidence="1 2">NCTC13316</strain>
    </source>
</reference>
<dbReference type="RefSeq" id="WP_278043115.1">
    <property type="nucleotide sequence ID" value="NZ_CAAAHP010000002.1"/>
</dbReference>
<protein>
    <submittedName>
        <fullName evidence="1">Uncharacterized protein</fullName>
    </submittedName>
</protein>